<comment type="subcellular location">
    <subcellularLocation>
        <location evidence="1">Membrane</location>
        <topology evidence="1">Multi-pass membrane protein</topology>
    </subcellularLocation>
</comment>
<accession>A0A8B7XXK2</accession>
<dbReference type="InterPro" id="IPR011701">
    <property type="entry name" value="MFS"/>
</dbReference>
<feature type="transmembrane region" description="Helical" evidence="3">
    <location>
        <begin position="281"/>
        <end position="305"/>
    </location>
</feature>
<feature type="transmembrane region" description="Helical" evidence="3">
    <location>
        <begin position="317"/>
        <end position="334"/>
    </location>
</feature>
<feature type="transmembrane region" description="Helical" evidence="3">
    <location>
        <begin position="12"/>
        <end position="36"/>
    </location>
</feature>
<keyword evidence="3" id="KW-1133">Transmembrane helix</keyword>
<dbReference type="InterPro" id="IPR050327">
    <property type="entry name" value="Proton-linked_MCT"/>
</dbReference>
<organism evidence="5 6">
    <name type="scientific">Acanthaster planci</name>
    <name type="common">Crown-of-thorns starfish</name>
    <dbReference type="NCBI Taxonomy" id="133434"/>
    <lineage>
        <taxon>Eukaryota</taxon>
        <taxon>Metazoa</taxon>
        <taxon>Echinodermata</taxon>
        <taxon>Eleutherozoa</taxon>
        <taxon>Asterozoa</taxon>
        <taxon>Asteroidea</taxon>
        <taxon>Valvatacea</taxon>
        <taxon>Valvatida</taxon>
        <taxon>Acanthasteridae</taxon>
        <taxon>Acanthaster</taxon>
    </lineage>
</organism>
<dbReference type="GO" id="GO:0016020">
    <property type="term" value="C:membrane"/>
    <property type="evidence" value="ECO:0007669"/>
    <property type="project" value="UniProtKB-SubCell"/>
</dbReference>
<dbReference type="AlphaFoldDB" id="A0A8B7XXK2"/>
<dbReference type="GeneID" id="110976206"/>
<feature type="transmembrane region" description="Helical" evidence="3">
    <location>
        <begin position="373"/>
        <end position="394"/>
    </location>
</feature>
<evidence type="ECO:0000256" key="1">
    <source>
        <dbReference type="ARBA" id="ARBA00004141"/>
    </source>
</evidence>
<feature type="transmembrane region" description="Helical" evidence="3">
    <location>
        <begin position="78"/>
        <end position="94"/>
    </location>
</feature>
<sequence>MFSPDSEVRHWPVVLASFLTVGLTFGLGSSLGVFYIEWFHEFPQSSALVGWLSSSVNAMLLLFSPIAGALIKYLGNRPVVIAGALISFTGLLIASSGREFYVLFMTIPFMTGIGCSMCYSGTMTIISDCFRKHFALAFGIAYSGGSFGIMTLPVVSGFLINHYGWRGALLIISAIQANILVCAKCMKPNPFGQTSTNLVDIGGKGYGSLEHQLSPEKAAPRDETEADGYSKASFSQNQSISTSIGDDRSKDDKLANNKNLLEKLVQFLDHAGLSLVWTNRVFASIIPLPILTSIGNSVTLLFLFARAESVGIPGLQAELLLSVVGVANIVGNLANGPLVDANVAELAFIYGVVEAVVSVSAIGIAILESYPFFVVYAVLFGFSSGIYIPLGGIMTANSPTLDKSPNEFKVN</sequence>
<feature type="transmembrane region" description="Helical" evidence="3">
    <location>
        <begin position="100"/>
        <end position="122"/>
    </location>
</feature>
<keyword evidence="3" id="KW-0812">Transmembrane</keyword>
<dbReference type="PANTHER" id="PTHR11360:SF284">
    <property type="entry name" value="EG:103B4.3 PROTEIN-RELATED"/>
    <property type="match status" value="1"/>
</dbReference>
<protein>
    <submittedName>
        <fullName evidence="6">Monocarboxylate transporter 9-like</fullName>
    </submittedName>
</protein>
<evidence type="ECO:0000313" key="6">
    <source>
        <dbReference type="RefSeq" id="XP_022084982.1"/>
    </source>
</evidence>
<dbReference type="InterPro" id="IPR036259">
    <property type="entry name" value="MFS_trans_sf"/>
</dbReference>
<keyword evidence="5" id="KW-1185">Reference proteome</keyword>
<dbReference type="OMA" id="IGCSMCY"/>
<gene>
    <name evidence="6" type="primary">LOC110976206</name>
</gene>
<name>A0A8B7XXK2_ACAPL</name>
<feature type="transmembrane region" description="Helical" evidence="3">
    <location>
        <begin position="48"/>
        <end position="71"/>
    </location>
</feature>
<dbReference type="Pfam" id="PF07690">
    <property type="entry name" value="MFS_1"/>
    <property type="match status" value="1"/>
</dbReference>
<dbReference type="SUPFAM" id="SSF103473">
    <property type="entry name" value="MFS general substrate transporter"/>
    <property type="match status" value="1"/>
</dbReference>
<proteinExistence type="predicted"/>
<dbReference type="GO" id="GO:0008028">
    <property type="term" value="F:monocarboxylic acid transmembrane transporter activity"/>
    <property type="evidence" value="ECO:0007669"/>
    <property type="project" value="TreeGrafter"/>
</dbReference>
<feature type="transmembrane region" description="Helical" evidence="3">
    <location>
        <begin position="346"/>
        <end position="367"/>
    </location>
</feature>
<dbReference type="RefSeq" id="XP_022084982.1">
    <property type="nucleotide sequence ID" value="XM_022229290.1"/>
</dbReference>
<dbReference type="Gene3D" id="1.20.1250.20">
    <property type="entry name" value="MFS general substrate transporter like domains"/>
    <property type="match status" value="1"/>
</dbReference>
<evidence type="ECO:0000256" key="3">
    <source>
        <dbReference type="SAM" id="Phobius"/>
    </source>
</evidence>
<keyword evidence="3" id="KW-0472">Membrane</keyword>
<dbReference type="OrthoDB" id="2213137at2759"/>
<feature type="domain" description="Major facilitator superfamily (MFS) profile" evidence="4">
    <location>
        <begin position="10"/>
        <end position="411"/>
    </location>
</feature>
<dbReference type="InterPro" id="IPR020846">
    <property type="entry name" value="MFS_dom"/>
</dbReference>
<reference evidence="6" key="1">
    <citation type="submission" date="2025-08" db="UniProtKB">
        <authorList>
            <consortium name="RefSeq"/>
        </authorList>
    </citation>
    <scope>IDENTIFICATION</scope>
</reference>
<dbReference type="KEGG" id="aplc:110976206"/>
<feature type="region of interest" description="Disordered" evidence="2">
    <location>
        <begin position="213"/>
        <end position="250"/>
    </location>
</feature>
<feature type="compositionally biased region" description="Polar residues" evidence="2">
    <location>
        <begin position="232"/>
        <end position="244"/>
    </location>
</feature>
<dbReference type="PROSITE" id="PS50850">
    <property type="entry name" value="MFS"/>
    <property type="match status" value="1"/>
</dbReference>
<evidence type="ECO:0000313" key="5">
    <source>
        <dbReference type="Proteomes" id="UP000694845"/>
    </source>
</evidence>
<evidence type="ECO:0000259" key="4">
    <source>
        <dbReference type="PROSITE" id="PS50850"/>
    </source>
</evidence>
<feature type="transmembrane region" description="Helical" evidence="3">
    <location>
        <begin position="134"/>
        <end position="159"/>
    </location>
</feature>
<evidence type="ECO:0000256" key="2">
    <source>
        <dbReference type="SAM" id="MobiDB-lite"/>
    </source>
</evidence>
<dbReference type="PANTHER" id="PTHR11360">
    <property type="entry name" value="MONOCARBOXYLATE TRANSPORTER"/>
    <property type="match status" value="1"/>
</dbReference>
<dbReference type="Proteomes" id="UP000694845">
    <property type="component" value="Unplaced"/>
</dbReference>